<sequence length="148" mass="17130">MLTSSQPTITFMVFAYIRISRATDSLGLPAIHPLYHRHASLVLRNNVTESWYAYGFGFSGFSAEPIPRKEKVFARELIVKKMPTTKVDKLFDTLNQSKAADYDIAKYNCVDHLIEGLKVVGKQSRLLNHYQYMNKGWYKHSMLRRKVL</sequence>
<dbReference type="RefSeq" id="WP_063358526.1">
    <property type="nucleotide sequence ID" value="NZ_AQHB01000035.1"/>
</dbReference>
<dbReference type="Proteomes" id="UP000076643">
    <property type="component" value="Unassembled WGS sequence"/>
</dbReference>
<dbReference type="GeneID" id="57363851"/>
<dbReference type="AlphaFoldDB" id="A0A166W4R6"/>
<comment type="caution">
    <text evidence="1">The sequence shown here is derived from an EMBL/GenBank/DDBJ whole genome shotgun (WGS) entry which is preliminary data.</text>
</comment>
<gene>
    <name evidence="1" type="ORF">N475_18880</name>
</gene>
<organism evidence="1 2">
    <name type="scientific">Pseudoalteromonas luteoviolacea DSM 6061</name>
    <dbReference type="NCBI Taxonomy" id="1365250"/>
    <lineage>
        <taxon>Bacteria</taxon>
        <taxon>Pseudomonadati</taxon>
        <taxon>Pseudomonadota</taxon>
        <taxon>Gammaproteobacteria</taxon>
        <taxon>Alteromonadales</taxon>
        <taxon>Pseudoalteromonadaceae</taxon>
        <taxon>Pseudoalteromonas</taxon>
    </lineage>
</organism>
<dbReference type="PATRIC" id="fig|1365250.3.peg.3375"/>
<reference evidence="1 2" key="1">
    <citation type="submission" date="2013-07" db="EMBL/GenBank/DDBJ databases">
        <title>Comparative Genomic and Metabolomic Analysis of Twelve Strains of Pseudoalteromonas luteoviolacea.</title>
        <authorList>
            <person name="Vynne N.G."/>
            <person name="Mansson M."/>
            <person name="Gram L."/>
        </authorList>
    </citation>
    <scope>NUCLEOTIDE SEQUENCE [LARGE SCALE GENOMIC DNA]</scope>
    <source>
        <strain evidence="1 2">DSM 6061</strain>
    </source>
</reference>
<proteinExistence type="predicted"/>
<protein>
    <recommendedName>
        <fullName evidence="3">DUF4105 domain-containing protein</fullName>
    </recommendedName>
</protein>
<name>A0A166W4R6_9GAMM</name>
<dbReference type="EMBL" id="AUYB01000112">
    <property type="protein sequence ID" value="KZN35409.1"/>
    <property type="molecule type" value="Genomic_DNA"/>
</dbReference>
<keyword evidence="2" id="KW-1185">Reference proteome</keyword>
<evidence type="ECO:0000313" key="1">
    <source>
        <dbReference type="EMBL" id="KZN35409.1"/>
    </source>
</evidence>
<evidence type="ECO:0008006" key="3">
    <source>
        <dbReference type="Google" id="ProtNLM"/>
    </source>
</evidence>
<accession>A0A166W4R6</accession>
<evidence type="ECO:0000313" key="2">
    <source>
        <dbReference type="Proteomes" id="UP000076643"/>
    </source>
</evidence>